<evidence type="ECO:0000256" key="1">
    <source>
        <dbReference type="ARBA" id="ARBA00004141"/>
    </source>
</evidence>
<dbReference type="InterPro" id="IPR005829">
    <property type="entry name" value="Sugar_transporter_CS"/>
</dbReference>
<feature type="transmembrane region" description="Helical" evidence="8">
    <location>
        <begin position="310"/>
        <end position="332"/>
    </location>
</feature>
<dbReference type="PROSITE" id="PS50850">
    <property type="entry name" value="MFS"/>
    <property type="match status" value="1"/>
</dbReference>
<comment type="subcellular location">
    <subcellularLocation>
        <location evidence="1">Membrane</location>
        <topology evidence="1">Multi-pass membrane protein</topology>
    </subcellularLocation>
</comment>
<dbReference type="InterPro" id="IPR050360">
    <property type="entry name" value="MFS_Sugar_Transporters"/>
</dbReference>
<protein>
    <recommendedName>
        <fullName evidence="9">Major facilitator superfamily (MFS) profile domain-containing protein</fullName>
    </recommendedName>
</protein>
<accession>A0ABR0KBZ6</accession>
<dbReference type="InterPro" id="IPR003663">
    <property type="entry name" value="Sugar/inositol_transpt"/>
</dbReference>
<feature type="transmembrane region" description="Helical" evidence="8">
    <location>
        <begin position="223"/>
        <end position="240"/>
    </location>
</feature>
<gene>
    <name evidence="10" type="ORF">LTR24_004805</name>
</gene>
<dbReference type="Proteomes" id="UP001345013">
    <property type="component" value="Unassembled WGS sequence"/>
</dbReference>
<dbReference type="InterPro" id="IPR020846">
    <property type="entry name" value="MFS_dom"/>
</dbReference>
<keyword evidence="4 8" id="KW-0812">Transmembrane</keyword>
<evidence type="ECO:0000313" key="10">
    <source>
        <dbReference type="EMBL" id="KAK5092891.1"/>
    </source>
</evidence>
<evidence type="ECO:0000256" key="2">
    <source>
        <dbReference type="ARBA" id="ARBA00010992"/>
    </source>
</evidence>
<evidence type="ECO:0000256" key="5">
    <source>
        <dbReference type="ARBA" id="ARBA00022989"/>
    </source>
</evidence>
<organism evidence="10 11">
    <name type="scientific">Lithohypha guttulata</name>
    <dbReference type="NCBI Taxonomy" id="1690604"/>
    <lineage>
        <taxon>Eukaryota</taxon>
        <taxon>Fungi</taxon>
        <taxon>Dikarya</taxon>
        <taxon>Ascomycota</taxon>
        <taxon>Pezizomycotina</taxon>
        <taxon>Eurotiomycetes</taxon>
        <taxon>Chaetothyriomycetidae</taxon>
        <taxon>Chaetothyriales</taxon>
        <taxon>Trichomeriaceae</taxon>
        <taxon>Lithohypha</taxon>
    </lineage>
</organism>
<evidence type="ECO:0000313" key="11">
    <source>
        <dbReference type="Proteomes" id="UP001345013"/>
    </source>
</evidence>
<evidence type="ECO:0000256" key="7">
    <source>
        <dbReference type="RuleBase" id="RU003346"/>
    </source>
</evidence>
<evidence type="ECO:0000259" key="9">
    <source>
        <dbReference type="PROSITE" id="PS50850"/>
    </source>
</evidence>
<dbReference type="PANTHER" id="PTHR48022:SF13">
    <property type="entry name" value="MAJOR FACILITATOR SUPERFAMILY (MFS) PROFILE DOMAIN-CONTAINING PROTEIN"/>
    <property type="match status" value="1"/>
</dbReference>
<dbReference type="PANTHER" id="PTHR48022">
    <property type="entry name" value="PLASTIDIC GLUCOSE TRANSPORTER 4"/>
    <property type="match status" value="1"/>
</dbReference>
<keyword evidence="11" id="KW-1185">Reference proteome</keyword>
<feature type="transmembrane region" description="Helical" evidence="8">
    <location>
        <begin position="159"/>
        <end position="177"/>
    </location>
</feature>
<dbReference type="EMBL" id="JAVRRG010000051">
    <property type="protein sequence ID" value="KAK5092891.1"/>
    <property type="molecule type" value="Genomic_DNA"/>
</dbReference>
<feature type="transmembrane region" description="Helical" evidence="8">
    <location>
        <begin position="377"/>
        <end position="400"/>
    </location>
</feature>
<dbReference type="Pfam" id="PF00083">
    <property type="entry name" value="Sugar_tr"/>
    <property type="match status" value="1"/>
</dbReference>
<evidence type="ECO:0000256" key="3">
    <source>
        <dbReference type="ARBA" id="ARBA00022448"/>
    </source>
</evidence>
<dbReference type="SUPFAM" id="SSF103473">
    <property type="entry name" value="MFS general substrate transporter"/>
    <property type="match status" value="1"/>
</dbReference>
<keyword evidence="6 8" id="KW-0472">Membrane</keyword>
<feature type="transmembrane region" description="Helical" evidence="8">
    <location>
        <begin position="352"/>
        <end position="370"/>
    </location>
</feature>
<keyword evidence="3 7" id="KW-0813">Transport</keyword>
<dbReference type="NCBIfam" id="TIGR00879">
    <property type="entry name" value="SP"/>
    <property type="match status" value="1"/>
</dbReference>
<feature type="transmembrane region" description="Helical" evidence="8">
    <location>
        <begin position="127"/>
        <end position="147"/>
    </location>
</feature>
<comment type="caution">
    <text evidence="10">The sequence shown here is derived from an EMBL/GenBank/DDBJ whole genome shotgun (WGS) entry which is preliminary data.</text>
</comment>
<feature type="transmembrane region" description="Helical" evidence="8">
    <location>
        <begin position="412"/>
        <end position="437"/>
    </location>
</feature>
<proteinExistence type="inferred from homology"/>
<feature type="domain" description="Major facilitator superfamily (MFS) profile" evidence="9">
    <location>
        <begin position="57"/>
        <end position="501"/>
    </location>
</feature>
<feature type="transmembrane region" description="Helical" evidence="8">
    <location>
        <begin position="449"/>
        <end position="467"/>
    </location>
</feature>
<dbReference type="PROSITE" id="PS00216">
    <property type="entry name" value="SUGAR_TRANSPORT_1"/>
    <property type="match status" value="1"/>
</dbReference>
<sequence length="541" mass="59296">MAEKIAHSEVLEDRRESLKNTDVTEVKTVKGSEAFHEAKIQDPPSLLAPRSILLFLCVLVGFLCQTMNGFDGSLFGGLTANSKFLDDFNGSDKGPWAALMSAMYQIGSVCALPFVGPCIDTWGRRQGMVIGSSLVVLGTLISGLTMHNHSAEQFRAGRFFLGFGVAIASAAGPIYVVEVSHPAHRGIATAYANCTWFVGSILAAAAVRGALGLSGNLSWQIPVWLQLVFAGLVCAFAFLIPESPRWLYVHGKKEKSKEVLAKWHGHGNVDGPWVKLQLSEYEEYLNMEGADKHWWDYRALFRNRASRYRLACNCIFSIFAQWAGNGVLTYFLPAVLSTAGYTEDVTKANINLGYACFQFCFALVGAAFVDKIGRRPLMLGSMASVTVVWIGMTVASALFAQSGEENGSAAKAVVAMIFIFGAFYSFGITPLQALYPVEVLSYEQRAKGMAFSSLSVAIGGLLNQFAWPISLADIGWKTYIVFVIWDAIQWLVWFLIMPETKQRTLEELDDIFAAPNPVKKSLKVHKLALNSDKQVVAVEDI</sequence>
<feature type="transmembrane region" description="Helical" evidence="8">
    <location>
        <begin position="96"/>
        <end position="115"/>
    </location>
</feature>
<reference evidence="10 11" key="1">
    <citation type="submission" date="2023-08" db="EMBL/GenBank/DDBJ databases">
        <title>Black Yeasts Isolated from many extreme environments.</title>
        <authorList>
            <person name="Coleine C."/>
            <person name="Stajich J.E."/>
            <person name="Selbmann L."/>
        </authorList>
    </citation>
    <scope>NUCLEOTIDE SEQUENCE [LARGE SCALE GENOMIC DNA]</scope>
    <source>
        <strain evidence="10 11">CCFEE 5885</strain>
    </source>
</reference>
<name>A0ABR0KBZ6_9EURO</name>
<dbReference type="InterPro" id="IPR036259">
    <property type="entry name" value="MFS_trans_sf"/>
</dbReference>
<feature type="transmembrane region" description="Helical" evidence="8">
    <location>
        <begin position="189"/>
        <end position="211"/>
    </location>
</feature>
<feature type="transmembrane region" description="Helical" evidence="8">
    <location>
        <begin position="52"/>
        <end position="76"/>
    </location>
</feature>
<comment type="similarity">
    <text evidence="2 7">Belongs to the major facilitator superfamily. Sugar transporter (TC 2.A.1.1) family.</text>
</comment>
<evidence type="ECO:0000256" key="4">
    <source>
        <dbReference type="ARBA" id="ARBA00022692"/>
    </source>
</evidence>
<evidence type="ECO:0000256" key="8">
    <source>
        <dbReference type="SAM" id="Phobius"/>
    </source>
</evidence>
<keyword evidence="5 8" id="KW-1133">Transmembrane helix</keyword>
<dbReference type="InterPro" id="IPR005828">
    <property type="entry name" value="MFS_sugar_transport-like"/>
</dbReference>
<dbReference type="Gene3D" id="1.20.1250.20">
    <property type="entry name" value="MFS general substrate transporter like domains"/>
    <property type="match status" value="1"/>
</dbReference>
<feature type="transmembrane region" description="Helical" evidence="8">
    <location>
        <begin position="479"/>
        <end position="496"/>
    </location>
</feature>
<evidence type="ECO:0000256" key="6">
    <source>
        <dbReference type="ARBA" id="ARBA00023136"/>
    </source>
</evidence>